<feature type="transmembrane region" description="Helical" evidence="2">
    <location>
        <begin position="286"/>
        <end position="304"/>
    </location>
</feature>
<keyword evidence="2" id="KW-1133">Transmembrane helix</keyword>
<dbReference type="InterPro" id="IPR036938">
    <property type="entry name" value="PAP2/HPO_sf"/>
</dbReference>
<keyword evidence="2" id="KW-0812">Transmembrane</keyword>
<feature type="transmembrane region" description="Helical" evidence="2">
    <location>
        <begin position="250"/>
        <end position="274"/>
    </location>
</feature>
<dbReference type="GO" id="GO:0008610">
    <property type="term" value="P:lipid biosynthetic process"/>
    <property type="evidence" value="ECO:0007669"/>
    <property type="project" value="TreeGrafter"/>
</dbReference>
<organism evidence="3 4">
    <name type="scientific">Trapa natans</name>
    <name type="common">Water chestnut</name>
    <dbReference type="NCBI Taxonomy" id="22666"/>
    <lineage>
        <taxon>Eukaryota</taxon>
        <taxon>Viridiplantae</taxon>
        <taxon>Streptophyta</taxon>
        <taxon>Embryophyta</taxon>
        <taxon>Tracheophyta</taxon>
        <taxon>Spermatophyta</taxon>
        <taxon>Magnoliopsida</taxon>
        <taxon>eudicotyledons</taxon>
        <taxon>Gunneridae</taxon>
        <taxon>Pentapetalae</taxon>
        <taxon>rosids</taxon>
        <taxon>malvids</taxon>
        <taxon>Myrtales</taxon>
        <taxon>Lythraceae</taxon>
        <taxon>Trapa</taxon>
    </lineage>
</organism>
<dbReference type="AlphaFoldDB" id="A0AAN7LG73"/>
<dbReference type="Proteomes" id="UP001346149">
    <property type="component" value="Unassembled WGS sequence"/>
</dbReference>
<dbReference type="EMBL" id="JAXQNO010000014">
    <property type="protein sequence ID" value="KAK4784044.1"/>
    <property type="molecule type" value="Genomic_DNA"/>
</dbReference>
<comment type="caution">
    <text evidence="3">The sequence shown here is derived from an EMBL/GenBank/DDBJ whole genome shotgun (WGS) entry which is preliminary data.</text>
</comment>
<evidence type="ECO:0000313" key="3">
    <source>
        <dbReference type="EMBL" id="KAK4784044.1"/>
    </source>
</evidence>
<keyword evidence="4" id="KW-1185">Reference proteome</keyword>
<keyword evidence="1" id="KW-0378">Hydrolase</keyword>
<keyword evidence="2" id="KW-0472">Membrane</keyword>
<protein>
    <recommendedName>
        <fullName evidence="5">Phosphatidic acid phosphatase type 2/haloperoxidase domain-containing protein</fullName>
    </recommendedName>
</protein>
<evidence type="ECO:0000256" key="2">
    <source>
        <dbReference type="SAM" id="Phobius"/>
    </source>
</evidence>
<dbReference type="SUPFAM" id="SSF48317">
    <property type="entry name" value="Acid phosphatase/Vanadium-dependent haloperoxidase"/>
    <property type="match status" value="1"/>
</dbReference>
<evidence type="ECO:0008006" key="5">
    <source>
        <dbReference type="Google" id="ProtNLM"/>
    </source>
</evidence>
<evidence type="ECO:0000256" key="1">
    <source>
        <dbReference type="ARBA" id="ARBA00022801"/>
    </source>
</evidence>
<dbReference type="PANTHER" id="PTHR11247">
    <property type="entry name" value="PALMITOYL-PROTEIN THIOESTERASE/DOLICHYLDIPHOSPHATASE 1"/>
    <property type="match status" value="1"/>
</dbReference>
<proteinExistence type="predicted"/>
<accession>A0AAN7LG73</accession>
<reference evidence="3 4" key="1">
    <citation type="journal article" date="2023" name="Hortic Res">
        <title>Pangenome of water caltrop reveals structural variations and asymmetric subgenome divergence after allopolyploidization.</title>
        <authorList>
            <person name="Zhang X."/>
            <person name="Chen Y."/>
            <person name="Wang L."/>
            <person name="Yuan Y."/>
            <person name="Fang M."/>
            <person name="Shi L."/>
            <person name="Lu R."/>
            <person name="Comes H.P."/>
            <person name="Ma Y."/>
            <person name="Chen Y."/>
            <person name="Huang G."/>
            <person name="Zhou Y."/>
            <person name="Zheng Z."/>
            <person name="Qiu Y."/>
        </authorList>
    </citation>
    <scope>NUCLEOTIDE SEQUENCE [LARGE SCALE GENOMIC DNA]</scope>
    <source>
        <strain evidence="3">F231</strain>
    </source>
</reference>
<dbReference type="GO" id="GO:0006487">
    <property type="term" value="P:protein N-linked glycosylation"/>
    <property type="evidence" value="ECO:0007669"/>
    <property type="project" value="TreeGrafter"/>
</dbReference>
<sequence length="346" mass="38917">MEVPLTAPTLRPIYRLRCCATSFPNLGSSKSKPTRFPCLISARLSGFDPFTGRRRASVQSKMDKAAAFSSDSSDVVGRDEGIRAFEQEAFISNSNSSNYFVFMADGIEGILNRMSKWIIFALFGTIILWKHDAESLWVVMGSVTNVTLSVVLKRILNQERPISTLRSDPGMPSSHGQSIFFMVVYAILSSKYSPSLILLLLNANPMHLFEFSPQLLVPTSNFQREVNFSLIPLKNDFLLFSFTPFTVFEWLGVHGLSLTLGLLMFATGTYFSWLRVSQQLHTISQVVVGAVLGSTFAGLWYWSWKAFVLEAFNSLLWVRITIILGAVGLCIGFLLHVIRHWFKDER</sequence>
<feature type="transmembrane region" description="Helical" evidence="2">
    <location>
        <begin position="316"/>
        <end position="338"/>
    </location>
</feature>
<gene>
    <name evidence="3" type="ORF">SAY86_018412</name>
</gene>
<feature type="transmembrane region" description="Helical" evidence="2">
    <location>
        <begin position="177"/>
        <end position="201"/>
    </location>
</feature>
<name>A0AAN7LG73_TRANT</name>
<evidence type="ECO:0000313" key="4">
    <source>
        <dbReference type="Proteomes" id="UP001346149"/>
    </source>
</evidence>
<dbReference type="GO" id="GO:0047874">
    <property type="term" value="F:dolichyldiphosphatase activity"/>
    <property type="evidence" value="ECO:0007669"/>
    <property type="project" value="TreeGrafter"/>
</dbReference>
<dbReference type="GO" id="GO:0005789">
    <property type="term" value="C:endoplasmic reticulum membrane"/>
    <property type="evidence" value="ECO:0007669"/>
    <property type="project" value="TreeGrafter"/>
</dbReference>
<dbReference type="PANTHER" id="PTHR11247:SF40">
    <property type="entry name" value="LIPID PHOSPHATE PHOSPHATASE EPSILON 1, CHLOROPLASTIC"/>
    <property type="match status" value="1"/>
</dbReference>